<keyword evidence="6 11" id="KW-0819">tRNA processing</keyword>
<dbReference type="Pfam" id="PF01938">
    <property type="entry name" value="TRAM"/>
    <property type="match status" value="1"/>
</dbReference>
<evidence type="ECO:0000313" key="15">
    <source>
        <dbReference type="EMBL" id="CAJ37199.1"/>
    </source>
</evidence>
<evidence type="ECO:0000256" key="6">
    <source>
        <dbReference type="ARBA" id="ARBA00022694"/>
    </source>
</evidence>
<dbReference type="GO" id="GO:0046872">
    <property type="term" value="F:metal ion binding"/>
    <property type="evidence" value="ECO:0007669"/>
    <property type="project" value="UniProtKB-UniRule"/>
</dbReference>
<comment type="cofactor">
    <cofactor evidence="11">
        <name>[4Fe-4S] cluster</name>
        <dbReference type="ChEBI" id="CHEBI:49883"/>
    </cofactor>
    <text evidence="11">Binds 1 or 2 [4Fe-4S] cluster. One cluster is coordinated with 3 cysteines and an exchangeable S-adenosyl-L-methionine.</text>
</comment>
<name>Q0W344_METAR</name>
<evidence type="ECO:0000256" key="4">
    <source>
        <dbReference type="ARBA" id="ARBA00022679"/>
    </source>
</evidence>
<evidence type="ECO:0000313" key="16">
    <source>
        <dbReference type="Proteomes" id="UP000000663"/>
    </source>
</evidence>
<keyword evidence="9 11" id="KW-0411">Iron-sulfur</keyword>
<dbReference type="STRING" id="351160.RCIX2058"/>
<protein>
    <recommendedName>
        <fullName evidence="11">tRNA-t(6)A37 methylthiotransferase</fullName>
        <ecNumber evidence="11">2.8.4.5</ecNumber>
    </recommendedName>
</protein>
<dbReference type="CDD" id="cd01335">
    <property type="entry name" value="Radical_SAM"/>
    <property type="match status" value="1"/>
</dbReference>
<dbReference type="KEGG" id="rci:RCIX2058"/>
<keyword evidence="4 11" id="KW-0808">Transferase</keyword>
<dbReference type="SFLD" id="SFLDG01082">
    <property type="entry name" value="B12-binding_domain_containing"/>
    <property type="match status" value="1"/>
</dbReference>
<evidence type="ECO:0000259" key="14">
    <source>
        <dbReference type="PROSITE" id="PS51918"/>
    </source>
</evidence>
<dbReference type="Gene3D" id="3.80.30.20">
    <property type="entry name" value="tm_1862 like domain"/>
    <property type="match status" value="1"/>
</dbReference>
<dbReference type="PROSITE" id="PS51449">
    <property type="entry name" value="MTTASE_N"/>
    <property type="match status" value="1"/>
</dbReference>
<accession>Q0W344</accession>
<dbReference type="InterPro" id="IPR058240">
    <property type="entry name" value="rSAM_sf"/>
</dbReference>
<dbReference type="PROSITE" id="PS01278">
    <property type="entry name" value="MTTASE_RADICAL"/>
    <property type="match status" value="1"/>
</dbReference>
<dbReference type="PROSITE" id="PS50926">
    <property type="entry name" value="TRAM"/>
    <property type="match status" value="1"/>
</dbReference>
<proteinExistence type="inferred from homology"/>
<sequence>MTMRVYIETYGCTANEADSAGIRDAVLASGGAIASSPEEADVIVVNTCAVTGHTANSMLRAVSRFPGKRVLVAGCLAVAEPGRLKGYEFVDGPGSLPVVRALGLRPEAGLSIAMTGRTATIKIAEGCNGQCSYCIVRLVRGRIRSTPAPDIVEAARRAIAEGASELFLTSQDSGAYGLDTGVRLPTLIRSIASLPGNFKVRIGMMNPFSIADILPDMVDVLNHPKVYRFAHIPVQSGSDRILKLMQRPYTEQEYSAIISRLRAGVPGITFSTDYIVGFPTETEADFRLTLEDLRTNRPLKVNITRFSPRPGTPAAAMPDVLERTKKERSRMLTALHHEVTSHDLKEAVGSRRSVLVSEKGKPGTVIARDPSYNMVVIEEDLPLGTVANVEISAAKTTYLIGRRI</sequence>
<dbReference type="PANTHER" id="PTHR11918">
    <property type="entry name" value="RADICAL SAM PROTEINS"/>
    <property type="match status" value="1"/>
</dbReference>
<feature type="domain" description="TRAM" evidence="12">
    <location>
        <begin position="345"/>
        <end position="404"/>
    </location>
</feature>
<keyword evidence="8 11" id="KW-0408">Iron</keyword>
<dbReference type="SUPFAM" id="SSF102114">
    <property type="entry name" value="Radical SAM enzymes"/>
    <property type="match status" value="1"/>
</dbReference>
<dbReference type="Gene3D" id="3.40.50.12160">
    <property type="entry name" value="Methylthiotransferase, N-terminal domain"/>
    <property type="match status" value="1"/>
</dbReference>
<dbReference type="InterPro" id="IPR023404">
    <property type="entry name" value="rSAM_horseshoe"/>
</dbReference>
<evidence type="ECO:0000256" key="5">
    <source>
        <dbReference type="ARBA" id="ARBA00022691"/>
    </source>
</evidence>
<evidence type="ECO:0000256" key="8">
    <source>
        <dbReference type="ARBA" id="ARBA00023004"/>
    </source>
</evidence>
<dbReference type="EC" id="2.8.4.5" evidence="11"/>
<dbReference type="NCBIfam" id="TIGR01578">
    <property type="entry name" value="MiaB-like-B"/>
    <property type="match status" value="1"/>
</dbReference>
<evidence type="ECO:0000256" key="3">
    <source>
        <dbReference type="ARBA" id="ARBA00022485"/>
    </source>
</evidence>
<evidence type="ECO:0000256" key="2">
    <source>
        <dbReference type="ARBA" id="ARBA00008616"/>
    </source>
</evidence>
<keyword evidence="16" id="KW-1185">Reference proteome</keyword>
<comment type="catalytic activity">
    <reaction evidence="10 11">
        <text>N(6)-L-threonylcarbamoyladenosine(37) in tRNA + (sulfur carrier)-SH + AH2 + 2 S-adenosyl-L-methionine = 2-methylsulfanyl-N(6)-L-threonylcarbamoyladenosine(37) in tRNA + (sulfur carrier)-H + 5'-deoxyadenosine + L-methionine + A + S-adenosyl-L-homocysteine + 2 H(+)</text>
        <dbReference type="Rhea" id="RHEA:37075"/>
        <dbReference type="Rhea" id="RHEA-COMP:10163"/>
        <dbReference type="Rhea" id="RHEA-COMP:11092"/>
        <dbReference type="Rhea" id="RHEA-COMP:14737"/>
        <dbReference type="Rhea" id="RHEA-COMP:14739"/>
        <dbReference type="ChEBI" id="CHEBI:13193"/>
        <dbReference type="ChEBI" id="CHEBI:15378"/>
        <dbReference type="ChEBI" id="CHEBI:17319"/>
        <dbReference type="ChEBI" id="CHEBI:17499"/>
        <dbReference type="ChEBI" id="CHEBI:29917"/>
        <dbReference type="ChEBI" id="CHEBI:57844"/>
        <dbReference type="ChEBI" id="CHEBI:57856"/>
        <dbReference type="ChEBI" id="CHEBI:59789"/>
        <dbReference type="ChEBI" id="CHEBI:64428"/>
        <dbReference type="ChEBI" id="CHEBI:74418"/>
        <dbReference type="ChEBI" id="CHEBI:74420"/>
        <dbReference type="EC" id="2.8.4.5"/>
    </reaction>
</comment>
<evidence type="ECO:0000259" key="12">
    <source>
        <dbReference type="PROSITE" id="PS50926"/>
    </source>
</evidence>
<keyword evidence="3 11" id="KW-0004">4Fe-4S</keyword>
<evidence type="ECO:0000256" key="11">
    <source>
        <dbReference type="RuleBase" id="RU368081"/>
    </source>
</evidence>
<dbReference type="InterPro" id="IPR007197">
    <property type="entry name" value="rSAM"/>
</dbReference>
<dbReference type="GO" id="GO:0035598">
    <property type="term" value="F:tRNA (N(6)-L-threonylcarbamoyladenosine(37)-C(2))-methylthiotransferase activity"/>
    <property type="evidence" value="ECO:0007669"/>
    <property type="project" value="UniProtKB-UniRule"/>
</dbReference>
<dbReference type="InterPro" id="IPR013848">
    <property type="entry name" value="Methylthiotransferase_N"/>
</dbReference>
<dbReference type="Pfam" id="PF00919">
    <property type="entry name" value="UPF0004"/>
    <property type="match status" value="1"/>
</dbReference>
<dbReference type="Proteomes" id="UP000000663">
    <property type="component" value="Chromosome"/>
</dbReference>
<dbReference type="EMBL" id="AM114193">
    <property type="protein sequence ID" value="CAJ37199.1"/>
    <property type="molecule type" value="Genomic_DNA"/>
</dbReference>
<comment type="similarity">
    <text evidence="2 11">Belongs to the methylthiotransferase family. CDKAL1 subfamily.</text>
</comment>
<evidence type="ECO:0000256" key="7">
    <source>
        <dbReference type="ARBA" id="ARBA00022723"/>
    </source>
</evidence>
<evidence type="ECO:0000259" key="13">
    <source>
        <dbReference type="PROSITE" id="PS51449"/>
    </source>
</evidence>
<evidence type="ECO:0000256" key="9">
    <source>
        <dbReference type="ARBA" id="ARBA00023014"/>
    </source>
</evidence>
<gene>
    <name evidence="15" type="primary">miaB</name>
    <name evidence="15" type="ORF">RCIX2058</name>
</gene>
<feature type="domain" description="Radical SAM core" evidence="14">
    <location>
        <begin position="113"/>
        <end position="343"/>
    </location>
</feature>
<dbReference type="eggNOG" id="arCOG01358">
    <property type="taxonomic scope" value="Archaea"/>
</dbReference>
<dbReference type="AlphaFoldDB" id="Q0W344"/>
<dbReference type="SMART" id="SM00729">
    <property type="entry name" value="Elp3"/>
    <property type="match status" value="1"/>
</dbReference>
<keyword evidence="7 11" id="KW-0479">Metal-binding</keyword>
<dbReference type="InterPro" id="IPR005839">
    <property type="entry name" value="Methylthiotransferase"/>
</dbReference>
<feature type="domain" description="MTTase N-terminal" evidence="13">
    <location>
        <begin position="3"/>
        <end position="107"/>
    </location>
</feature>
<comment type="function">
    <text evidence="1 11">Catalyzes the methylthiolation of N6-threonylcarbamoyladenosine (t(6)A), leading to the formation of 2-methylthio-N6-threonylcarbamoyladenosine (ms(2)t(6)A) at position 37 in tRNAs that read codons beginning with adenine.</text>
</comment>
<evidence type="ECO:0000256" key="1">
    <source>
        <dbReference type="ARBA" id="ARBA00002399"/>
    </source>
</evidence>
<dbReference type="InterPro" id="IPR020612">
    <property type="entry name" value="Methylthiotransferase_CS"/>
</dbReference>
<dbReference type="NCBIfam" id="TIGR00089">
    <property type="entry name" value="MiaB/RimO family radical SAM methylthiotransferase"/>
    <property type="match status" value="1"/>
</dbReference>
<dbReference type="PANTHER" id="PTHR11918:SF45">
    <property type="entry name" value="THREONYLCARBAMOYLADENOSINE TRNA METHYLTHIOTRANSFERASE"/>
    <property type="match status" value="1"/>
</dbReference>
<dbReference type="FunFam" id="3.80.30.20:FF:000002">
    <property type="entry name" value="threonylcarbamoyladenosine tRNA methylthiotransferase isoform X2"/>
    <property type="match status" value="1"/>
</dbReference>
<reference evidence="15 16" key="1">
    <citation type="journal article" date="2006" name="Science">
        <title>Genome of rice cluster I archaea -- the key methane producers in the rice rhizosphere.</title>
        <authorList>
            <person name="Erkel C."/>
            <person name="Kube M."/>
            <person name="Reinhardt R."/>
            <person name="Liesack W."/>
        </authorList>
    </citation>
    <scope>NUCLEOTIDE SEQUENCE [LARGE SCALE GENOMIC DNA]</scope>
    <source>
        <strain evidence="16">DSM 22066 / NBRC 105507 / MRE50</strain>
    </source>
</reference>
<dbReference type="GO" id="GO:0051539">
    <property type="term" value="F:4 iron, 4 sulfur cluster binding"/>
    <property type="evidence" value="ECO:0007669"/>
    <property type="project" value="UniProtKB-UniRule"/>
</dbReference>
<evidence type="ECO:0000256" key="10">
    <source>
        <dbReference type="ARBA" id="ARBA00051661"/>
    </source>
</evidence>
<dbReference type="SFLD" id="SFLDS00029">
    <property type="entry name" value="Radical_SAM"/>
    <property type="match status" value="1"/>
</dbReference>
<dbReference type="PROSITE" id="PS51918">
    <property type="entry name" value="RADICAL_SAM"/>
    <property type="match status" value="1"/>
</dbReference>
<organism evidence="15 16">
    <name type="scientific">Methanocella arvoryzae (strain DSM 22066 / NBRC 105507 / MRE50)</name>
    <dbReference type="NCBI Taxonomy" id="351160"/>
    <lineage>
        <taxon>Archaea</taxon>
        <taxon>Methanobacteriati</taxon>
        <taxon>Methanobacteriota</taxon>
        <taxon>Stenosarchaea group</taxon>
        <taxon>Methanomicrobia</taxon>
        <taxon>Methanocellales</taxon>
        <taxon>Methanocellaceae</taxon>
        <taxon>Methanocella</taxon>
    </lineage>
</organism>
<dbReference type="Pfam" id="PF04055">
    <property type="entry name" value="Radical_SAM"/>
    <property type="match status" value="1"/>
</dbReference>
<dbReference type="InterPro" id="IPR002792">
    <property type="entry name" value="TRAM_dom"/>
</dbReference>
<keyword evidence="5 11" id="KW-0949">S-adenosyl-L-methionine</keyword>
<dbReference type="InterPro" id="IPR006638">
    <property type="entry name" value="Elp3/MiaA/NifB-like_rSAM"/>
</dbReference>
<dbReference type="InterPro" id="IPR038135">
    <property type="entry name" value="Methylthiotransferase_N_sf"/>
</dbReference>
<dbReference type="InterPro" id="IPR006466">
    <property type="entry name" value="MiaB-like_arc_euk"/>
</dbReference>